<feature type="compositionally biased region" description="Low complexity" evidence="1">
    <location>
        <begin position="617"/>
        <end position="643"/>
    </location>
</feature>
<accession>A0A4P9WYF0</accession>
<feature type="region of interest" description="Disordered" evidence="1">
    <location>
        <begin position="744"/>
        <end position="771"/>
    </location>
</feature>
<evidence type="ECO:0000313" key="3">
    <source>
        <dbReference type="Proteomes" id="UP000274922"/>
    </source>
</evidence>
<feature type="compositionally biased region" description="Low complexity" evidence="1">
    <location>
        <begin position="758"/>
        <end position="771"/>
    </location>
</feature>
<feature type="region of interest" description="Disordered" evidence="1">
    <location>
        <begin position="1236"/>
        <end position="1267"/>
    </location>
</feature>
<dbReference type="EMBL" id="ML014426">
    <property type="protein sequence ID" value="RKO98474.1"/>
    <property type="molecule type" value="Genomic_DNA"/>
</dbReference>
<reference evidence="3" key="1">
    <citation type="journal article" date="2018" name="Nat. Microbiol.">
        <title>Leveraging single-cell genomics to expand the fungal tree of life.</title>
        <authorList>
            <person name="Ahrendt S.R."/>
            <person name="Quandt C.A."/>
            <person name="Ciobanu D."/>
            <person name="Clum A."/>
            <person name="Salamov A."/>
            <person name="Andreopoulos B."/>
            <person name="Cheng J.F."/>
            <person name="Woyke T."/>
            <person name="Pelin A."/>
            <person name="Henrissat B."/>
            <person name="Reynolds N.K."/>
            <person name="Benny G.L."/>
            <person name="Smith M.E."/>
            <person name="James T.Y."/>
            <person name="Grigoriev I.V."/>
        </authorList>
    </citation>
    <scope>NUCLEOTIDE SEQUENCE [LARGE SCALE GENOMIC DNA]</scope>
    <source>
        <strain evidence="3">ATCC 52028</strain>
    </source>
</reference>
<dbReference type="Proteomes" id="UP000274922">
    <property type="component" value="Unassembled WGS sequence"/>
</dbReference>
<protein>
    <submittedName>
        <fullName evidence="2">Uncharacterized protein</fullName>
    </submittedName>
</protein>
<feature type="compositionally biased region" description="Basic and acidic residues" evidence="1">
    <location>
        <begin position="493"/>
        <end position="504"/>
    </location>
</feature>
<feature type="compositionally biased region" description="Basic and acidic residues" evidence="1">
    <location>
        <begin position="957"/>
        <end position="996"/>
    </location>
</feature>
<feature type="compositionally biased region" description="Low complexity" evidence="1">
    <location>
        <begin position="325"/>
        <end position="339"/>
    </location>
</feature>
<sequence>MGFVSQPRTPRWDHTRVGSSIPSTPMNGGFMRGEAGIRMIPGAFRFSRGSDGVAGGPRPCGLDRRQPASHAVHGPRRRRRMAAADGGGGRRRTAAAADSRRAGADEATTGADAPSARTGELDPRGAARRERPWPSARALAPSRHTTPRYRLGLAQDTAAVSRSIPTRTAGRPRPTAGADGGRRQASASSGFCCRTPTSLGSPRCSAAVATTDAAAAAAAAASWCGSPSRAVSVGPRSVSRSSPSPPSAVSDVLFVTTASPPPPSAAAFPCCRRPPRATRVPLLAVGAPVRLPETMAALTPTAAEPPRADAPAAAAASSPAPPAVATPASPAAPPATASPVPAAVTAASPLVPRISGARKIVSRDLNSHFKPAAPRPAVPDASAAASPSPPRGAHGKILLGGAAAGGKRGSPLAALAGGGYVAYGAADGAAAAPRAAKTWDKVEPAPVVSLAEINRSAGLDLDSAGGPPSVVPLPHRTLPPEPLPDFPGQPGRFHGDRSYDRSYDRAAAPASPGPSPRPSLTERAASQPHLRASTARASPAPSTPQPSAAPPASSASASSALAAVAAGPMDWADEELPERIRPSASTAAASASTATSATHKPAVPAAASAHPRGHHGPATPTDRAAARAASHGGPTPAAASSSTSPPPPPASLHRSEGSHGHHTPSGLKSSGASAGLLRSQSLPVGSPSALTAAAGNGGADRGPLVPVPVPVPVIPLVPTLEKGPAFVAPAPPVEKNLLALGPHGPKPLRLSTAPKPVAGSGSPALPASGLSAAAAPAPAPARKAWASITRDVKPIDFRAVTEEAAAEHSASSSSAAAASWGHGLQGSSGNAALPSLEARPLPIPASSAASRSFNPPGAALDGPSLILSQLHMFGPSEPKGRGARNASVVHERLDLAPSPPPPPPPAATGGGATAGGDAASSAQRSKRGPLAAGAMTTGEPLSAAAADRAAPGAKQILRHEPSRRDASDRDGDGGAAGDRARPRDRERDRDRDRDRGAAASPLRLGRDRGSRRGSREPGREDEGRDGRESREGREGREGRGGGDRRHPGPAERGARASSRLGPEDPNGRAAAGRRGARRSASKSDPEASPSMTSTNWRVRPAVGAADGAASAADPSGDRRRSDRPERSERPTRGRNAQGEATATGASEPPSDAGGRAAGRPQGRPGPPGAATSTTATLASSATPRADRSAASTAATAAAAPAITTDAAAAAALPSMVTAALPAAATAASTAASAVPATTPAPAPAASTATAAPTTASTTAPRVSTLPGTSFMTGLTTVAPSPTASALTGTADFASRATPPRASLHPTSTTPGAGAGAAAASTTSAAAPLANLVKLWPTNPAAPAMGTRDIWTNDPAAGSGGGWDEHIPQPRGLASTTTPLTSASAPSYAVAGGLVAGSALGLSMPVAPPLVIAGPGPAAFRGAGGMPVYPVPPSGGGGGSSGSSRARHAPHPPTPAGGPGRPADYRMSAPRDPSASAGPAGHASVNWSRDLSVASKGAPFSSSGILPPRNLGAGAVNAMAGDPYLGATMAALPYTGTPMLYMHVAPPAGLPTSAPLVGGGQGGGPRGHPSHPAPHARQPPPQGAQRGGGGRHGGASHPGQDMMMGVDLGDPMASGMVGVGLPYPTTTDAYGRSMLSQAGLGAGLPMPVMGAPPLGPLAVSQGGVSQALPIHALTQSMLVPTLGYPMPFYGPMAPMPGPHPGAALLTTTMPPPPSHASHPHAPHGSALSHGVPQRLPDSGRRPAGSVPTHAGGRPPPPTSTTWSSPSKPRNSAPPGGHPSNPAGPRHGPPQGPHGHTDHGQRPHAAGGTASAPGSNAPRRPALRHAPDGPEGGRHPPPHSAAPASLQPPPPPPPSHGGATAPTSAASAAAGAPA</sequence>
<feature type="compositionally biased region" description="Low complexity" evidence="1">
    <location>
        <begin position="1854"/>
        <end position="1872"/>
    </location>
</feature>
<feature type="region of interest" description="Disordered" evidence="1">
    <location>
        <begin position="1430"/>
        <end position="1482"/>
    </location>
</feature>
<evidence type="ECO:0000313" key="2">
    <source>
        <dbReference type="EMBL" id="RKO98474.1"/>
    </source>
</evidence>
<proteinExistence type="predicted"/>
<feature type="region of interest" description="Disordered" evidence="1">
    <location>
        <begin position="368"/>
        <end position="394"/>
    </location>
</feature>
<feature type="compositionally biased region" description="Low complexity" evidence="1">
    <location>
        <begin position="583"/>
        <end position="598"/>
    </location>
</feature>
<feature type="compositionally biased region" description="Basic and acidic residues" evidence="1">
    <location>
        <begin position="1823"/>
        <end position="1832"/>
    </location>
</feature>
<feature type="compositionally biased region" description="Low complexity" evidence="1">
    <location>
        <begin position="1305"/>
        <end position="1318"/>
    </location>
</feature>
<evidence type="ECO:0000256" key="1">
    <source>
        <dbReference type="SAM" id="MobiDB-lite"/>
    </source>
</evidence>
<gene>
    <name evidence="2" type="ORF">CXG81DRAFT_21299</name>
</gene>
<feature type="compositionally biased region" description="Low complexity" evidence="1">
    <location>
        <begin position="1236"/>
        <end position="1260"/>
    </location>
</feature>
<feature type="compositionally biased region" description="Low complexity" evidence="1">
    <location>
        <begin position="550"/>
        <end position="566"/>
    </location>
</feature>
<feature type="compositionally biased region" description="Low complexity" evidence="1">
    <location>
        <begin position="665"/>
        <end position="682"/>
    </location>
</feature>
<name>A0A4P9WYF0_9FUNG</name>
<feature type="region of interest" description="Disordered" evidence="1">
    <location>
        <begin position="1699"/>
        <end position="1872"/>
    </location>
</feature>
<feature type="compositionally biased region" description="Low complexity" evidence="1">
    <location>
        <begin position="1152"/>
        <end position="1188"/>
    </location>
</feature>
<feature type="non-terminal residue" evidence="2">
    <location>
        <position position="1872"/>
    </location>
</feature>
<organism evidence="2 3">
    <name type="scientific">Caulochytrium protostelioides</name>
    <dbReference type="NCBI Taxonomy" id="1555241"/>
    <lineage>
        <taxon>Eukaryota</taxon>
        <taxon>Fungi</taxon>
        <taxon>Fungi incertae sedis</taxon>
        <taxon>Chytridiomycota</taxon>
        <taxon>Chytridiomycota incertae sedis</taxon>
        <taxon>Chytridiomycetes</taxon>
        <taxon>Caulochytriales</taxon>
        <taxon>Caulochytriaceae</taxon>
        <taxon>Caulochytrium</taxon>
    </lineage>
</organism>
<feature type="compositionally biased region" description="Low complexity" evidence="1">
    <location>
        <begin position="943"/>
        <end position="953"/>
    </location>
</feature>
<feature type="region of interest" description="Disordered" evidence="1">
    <location>
        <begin position="1"/>
        <end position="29"/>
    </location>
</feature>
<keyword evidence="3" id="KW-1185">Reference proteome</keyword>
<feature type="compositionally biased region" description="Pro residues" evidence="1">
    <location>
        <begin position="477"/>
        <end position="487"/>
    </location>
</feature>
<feature type="region of interest" description="Disordered" evidence="1">
    <location>
        <begin position="301"/>
        <end position="339"/>
    </location>
</feature>
<feature type="compositionally biased region" description="Polar residues" evidence="1">
    <location>
        <begin position="17"/>
        <end position="26"/>
    </location>
</feature>
<feature type="compositionally biased region" description="Low complexity" evidence="1">
    <location>
        <begin position="1472"/>
        <end position="1482"/>
    </location>
</feature>
<feature type="region of interest" description="Disordered" evidence="1">
    <location>
        <begin position="893"/>
        <end position="1188"/>
    </location>
</feature>
<feature type="region of interest" description="Disordered" evidence="1">
    <location>
        <begin position="1293"/>
        <end position="1318"/>
    </location>
</feature>
<feature type="compositionally biased region" description="Basic and acidic residues" evidence="1">
    <location>
        <begin position="1004"/>
        <end position="1054"/>
    </location>
</feature>
<feature type="compositionally biased region" description="Gly residues" evidence="1">
    <location>
        <begin position="1556"/>
        <end position="1565"/>
    </location>
</feature>
<feature type="region of interest" description="Disordered" evidence="1">
    <location>
        <begin position="48"/>
        <end position="190"/>
    </location>
</feature>
<feature type="region of interest" description="Disordered" evidence="1">
    <location>
        <begin position="1551"/>
        <end position="1603"/>
    </location>
</feature>
<feature type="compositionally biased region" description="Pro residues" evidence="1">
    <location>
        <begin position="1844"/>
        <end position="1853"/>
    </location>
</feature>
<feature type="compositionally biased region" description="Basic and acidic residues" evidence="1">
    <location>
        <begin position="119"/>
        <end position="132"/>
    </location>
</feature>
<feature type="region of interest" description="Disordered" evidence="1">
    <location>
        <begin position="459"/>
        <end position="696"/>
    </location>
</feature>
<feature type="compositionally biased region" description="Basic and acidic residues" evidence="1">
    <location>
        <begin position="1115"/>
        <end position="1131"/>
    </location>
</feature>
<feature type="compositionally biased region" description="Pro residues" evidence="1">
    <location>
        <begin position="897"/>
        <end position="906"/>
    </location>
</feature>
<feature type="compositionally biased region" description="Low complexity" evidence="1">
    <location>
        <begin position="1097"/>
        <end position="1114"/>
    </location>
</feature>
<feature type="region of interest" description="Disordered" evidence="1">
    <location>
        <begin position="226"/>
        <end position="247"/>
    </location>
</feature>
<feature type="region of interest" description="Disordered" evidence="1">
    <location>
        <begin position="1356"/>
        <end position="1378"/>
    </location>
</feature>
<feature type="compositionally biased region" description="Low complexity" evidence="1">
    <location>
        <begin position="1758"/>
        <end position="1767"/>
    </location>
</feature>
<feature type="compositionally biased region" description="Low complexity" evidence="1">
    <location>
        <begin position="301"/>
        <end position="318"/>
    </location>
</feature>